<protein>
    <recommendedName>
        <fullName evidence="6">Lysozyme</fullName>
        <ecNumber evidence="6">3.2.1.17</ecNumber>
    </recommendedName>
</protein>
<keyword evidence="3 6" id="KW-0081">Bacteriolytic enzyme</keyword>
<comment type="catalytic activity">
    <reaction evidence="1 6">
        <text>Hydrolysis of (1-&gt;4)-beta-linkages between N-acetylmuramic acid and N-acetyl-D-glucosamine residues in a peptidoglycan and between N-acetyl-D-glucosamine residues in chitodextrins.</text>
        <dbReference type="EC" id="3.2.1.17"/>
    </reaction>
</comment>
<dbReference type="EMBL" id="UATL01000001">
    <property type="protein sequence ID" value="SPY28288.1"/>
    <property type="molecule type" value="Genomic_DNA"/>
</dbReference>
<evidence type="ECO:0000256" key="6">
    <source>
        <dbReference type="RuleBase" id="RU003788"/>
    </source>
</evidence>
<dbReference type="GO" id="GO:0016998">
    <property type="term" value="P:cell wall macromolecule catabolic process"/>
    <property type="evidence" value="ECO:0007669"/>
    <property type="project" value="InterPro"/>
</dbReference>
<dbReference type="RefSeq" id="WP_005299266.1">
    <property type="nucleotide sequence ID" value="NZ_PYOG01000022.1"/>
</dbReference>
<evidence type="ECO:0000313" key="8">
    <source>
        <dbReference type="Proteomes" id="UP000251647"/>
    </source>
</evidence>
<reference evidence="7 8" key="1">
    <citation type="submission" date="2018-06" db="EMBL/GenBank/DDBJ databases">
        <authorList>
            <consortium name="Pathogen Informatics"/>
            <person name="Doyle S."/>
        </authorList>
    </citation>
    <scope>NUCLEOTIDE SEQUENCE [LARGE SCALE GENOMIC DNA]</scope>
    <source>
        <strain evidence="7 8">NCTC11647</strain>
    </source>
</reference>
<evidence type="ECO:0000256" key="1">
    <source>
        <dbReference type="ARBA" id="ARBA00000632"/>
    </source>
</evidence>
<dbReference type="InterPro" id="IPR051018">
    <property type="entry name" value="Bacteriophage_GH24"/>
</dbReference>
<dbReference type="InterPro" id="IPR023347">
    <property type="entry name" value="Lysozyme_dom_sf"/>
</dbReference>
<dbReference type="CDD" id="cd16901">
    <property type="entry name" value="lyz_P1"/>
    <property type="match status" value="1"/>
</dbReference>
<keyword evidence="4 6" id="KW-0378">Hydrolase</keyword>
<dbReference type="GO" id="GO:0042742">
    <property type="term" value="P:defense response to bacterium"/>
    <property type="evidence" value="ECO:0007669"/>
    <property type="project" value="UniProtKB-KW"/>
</dbReference>
<evidence type="ECO:0000313" key="7">
    <source>
        <dbReference type="EMBL" id="SPY28288.1"/>
    </source>
</evidence>
<evidence type="ECO:0000256" key="3">
    <source>
        <dbReference type="ARBA" id="ARBA00022638"/>
    </source>
</evidence>
<keyword evidence="5 6" id="KW-0326">Glycosidase</keyword>
<dbReference type="HAMAP" id="MF_04110">
    <property type="entry name" value="ENDOLYSIN_T4"/>
    <property type="match status" value="1"/>
</dbReference>
<dbReference type="GO" id="GO:0009253">
    <property type="term" value="P:peptidoglycan catabolic process"/>
    <property type="evidence" value="ECO:0007669"/>
    <property type="project" value="InterPro"/>
</dbReference>
<dbReference type="PANTHER" id="PTHR38107">
    <property type="match status" value="1"/>
</dbReference>
<dbReference type="InterPro" id="IPR023346">
    <property type="entry name" value="Lysozyme-like_dom_sf"/>
</dbReference>
<evidence type="ECO:0000256" key="4">
    <source>
        <dbReference type="ARBA" id="ARBA00022801"/>
    </source>
</evidence>
<accession>A0A2T3QGR5</accession>
<dbReference type="InterPro" id="IPR034690">
    <property type="entry name" value="Endolysin_T4_type"/>
</dbReference>
<keyword evidence="2 6" id="KW-0929">Antimicrobial</keyword>
<dbReference type="Pfam" id="PF00959">
    <property type="entry name" value="Phage_lysozyme"/>
    <property type="match status" value="1"/>
</dbReference>
<evidence type="ECO:0000256" key="5">
    <source>
        <dbReference type="ARBA" id="ARBA00023295"/>
    </source>
</evidence>
<comment type="similarity">
    <text evidence="6">Belongs to the glycosyl hydrolase 24 family.</text>
</comment>
<dbReference type="GO" id="GO:0003796">
    <property type="term" value="F:lysozyme activity"/>
    <property type="evidence" value="ECO:0007669"/>
    <property type="project" value="UniProtKB-EC"/>
</dbReference>
<dbReference type="OrthoDB" id="8141296at2"/>
<dbReference type="Proteomes" id="UP000251647">
    <property type="component" value="Unassembled WGS sequence"/>
</dbReference>
<dbReference type="GO" id="GO:0031640">
    <property type="term" value="P:killing of cells of another organism"/>
    <property type="evidence" value="ECO:0007669"/>
    <property type="project" value="UniProtKB-KW"/>
</dbReference>
<gene>
    <name evidence="7" type="ORF">NCTC11647_01377</name>
</gene>
<organism evidence="7 8">
    <name type="scientific">Photobacterium damselae</name>
    <dbReference type="NCBI Taxonomy" id="38293"/>
    <lineage>
        <taxon>Bacteria</taxon>
        <taxon>Pseudomonadati</taxon>
        <taxon>Pseudomonadota</taxon>
        <taxon>Gammaproteobacteria</taxon>
        <taxon>Vibrionales</taxon>
        <taxon>Vibrionaceae</taxon>
        <taxon>Photobacterium</taxon>
    </lineage>
</organism>
<evidence type="ECO:0000256" key="2">
    <source>
        <dbReference type="ARBA" id="ARBA00022529"/>
    </source>
</evidence>
<sequence length="180" mass="19561">MSKWKTTSGAITCVVASVLAVVAGTDHHLKTSPDGLAFISNLEGCSSVAYQCSADRWTAGLGHTKNVKEGDSANTEQIADWFIEDIAAAEKVVNREVTLPAGPKYDMAVSFVFNLGAGNFRSSTYLKKLKAGQLDAACYEFPRWVYVNGKDCRIDGNHCSGIVTRRLAEKEVCLYGYSQH</sequence>
<dbReference type="InterPro" id="IPR002196">
    <property type="entry name" value="Glyco_hydro_24"/>
</dbReference>
<dbReference type="EC" id="3.2.1.17" evidence="6"/>
<dbReference type="PANTHER" id="PTHR38107:SF4">
    <property type="entry name" value="LYSOZYME"/>
    <property type="match status" value="1"/>
</dbReference>
<dbReference type="Gene3D" id="1.10.530.40">
    <property type="match status" value="1"/>
</dbReference>
<dbReference type="SUPFAM" id="SSF53955">
    <property type="entry name" value="Lysozyme-like"/>
    <property type="match status" value="1"/>
</dbReference>
<proteinExistence type="inferred from homology"/>
<name>A0A2T3QGR5_PHODM</name>
<dbReference type="AlphaFoldDB" id="A0A2T3QGR5"/>